<organism evidence="14 15">
    <name type="scientific">Sphingomonas panacisoli</name>
    <dbReference type="NCBI Taxonomy" id="1813879"/>
    <lineage>
        <taxon>Bacteria</taxon>
        <taxon>Pseudomonadati</taxon>
        <taxon>Pseudomonadota</taxon>
        <taxon>Alphaproteobacteria</taxon>
        <taxon>Sphingomonadales</taxon>
        <taxon>Sphingomonadaceae</taxon>
        <taxon>Sphingomonas</taxon>
    </lineage>
</organism>
<evidence type="ECO:0000256" key="8">
    <source>
        <dbReference type="ARBA" id="ARBA00022982"/>
    </source>
</evidence>
<keyword evidence="4" id="KW-1003">Cell membrane</keyword>
<evidence type="ECO:0000256" key="1">
    <source>
        <dbReference type="ARBA" id="ARBA00004651"/>
    </source>
</evidence>
<evidence type="ECO:0000256" key="7">
    <source>
        <dbReference type="ARBA" id="ARBA00022723"/>
    </source>
</evidence>
<evidence type="ECO:0000256" key="11">
    <source>
        <dbReference type="ARBA" id="ARBA00023136"/>
    </source>
</evidence>
<accession>A0A5B8LD45</accession>
<dbReference type="KEGG" id="spai:FPZ24_00220"/>
<evidence type="ECO:0000256" key="10">
    <source>
        <dbReference type="ARBA" id="ARBA00023004"/>
    </source>
</evidence>
<name>A0A5B8LD45_9SPHN</name>
<dbReference type="PANTHER" id="PTHR30485:SF1">
    <property type="entry name" value="CYTOCHROME YDHU-RELATED"/>
    <property type="match status" value="1"/>
</dbReference>
<dbReference type="GO" id="GO:0009055">
    <property type="term" value="F:electron transfer activity"/>
    <property type="evidence" value="ECO:0007669"/>
    <property type="project" value="InterPro"/>
</dbReference>
<dbReference type="OrthoDB" id="9781740at2"/>
<dbReference type="Proteomes" id="UP000315673">
    <property type="component" value="Chromosome"/>
</dbReference>
<evidence type="ECO:0000313" key="15">
    <source>
        <dbReference type="Proteomes" id="UP000315673"/>
    </source>
</evidence>
<sequence>MEEAVPPPEPEPAPLPAFDTRIIYRHRLATRIWHWINAVTIFVMIGSGIGILQAHPRFYWGQYGANPDHPWFQMAWLPAWLNQWLDLMTIPASYNLAISRRWHLTFALVLGFGLLAFMIASLINRHFQRDLRVRAKEVAPKHLAADVVAHARFDFHNPDDPAAYNTLQKLSYVATIFVLIPAMILTGLAMSPAMDAAWPWLLDIFGGRQSARSIHFIAAALLVGFIIVHLALVILAGPVGEVMSMITGRWKLPEVRVQPEPEPEPAE</sequence>
<dbReference type="GO" id="GO:0022904">
    <property type="term" value="P:respiratory electron transport chain"/>
    <property type="evidence" value="ECO:0007669"/>
    <property type="project" value="InterPro"/>
</dbReference>
<feature type="transmembrane region" description="Helical" evidence="12">
    <location>
        <begin position="102"/>
        <end position="124"/>
    </location>
</feature>
<evidence type="ECO:0000259" key="13">
    <source>
        <dbReference type="Pfam" id="PF01292"/>
    </source>
</evidence>
<evidence type="ECO:0000256" key="12">
    <source>
        <dbReference type="SAM" id="Phobius"/>
    </source>
</evidence>
<dbReference type="GO" id="GO:0005886">
    <property type="term" value="C:plasma membrane"/>
    <property type="evidence" value="ECO:0007669"/>
    <property type="project" value="UniProtKB-SubCell"/>
</dbReference>
<evidence type="ECO:0000256" key="4">
    <source>
        <dbReference type="ARBA" id="ARBA00022475"/>
    </source>
</evidence>
<protein>
    <submittedName>
        <fullName evidence="14">DUF4405 domain-containing protein</fullName>
    </submittedName>
</protein>
<dbReference type="EMBL" id="CP042306">
    <property type="protein sequence ID" value="QDZ06088.1"/>
    <property type="molecule type" value="Genomic_DNA"/>
</dbReference>
<evidence type="ECO:0000256" key="6">
    <source>
        <dbReference type="ARBA" id="ARBA00022692"/>
    </source>
</evidence>
<keyword evidence="6 12" id="KW-0812">Transmembrane</keyword>
<evidence type="ECO:0000256" key="3">
    <source>
        <dbReference type="ARBA" id="ARBA00022448"/>
    </source>
</evidence>
<dbReference type="GO" id="GO:0020037">
    <property type="term" value="F:heme binding"/>
    <property type="evidence" value="ECO:0007669"/>
    <property type="project" value="TreeGrafter"/>
</dbReference>
<feature type="transmembrane region" description="Helical" evidence="12">
    <location>
        <begin position="32"/>
        <end position="52"/>
    </location>
</feature>
<feature type="transmembrane region" description="Helical" evidence="12">
    <location>
        <begin position="214"/>
        <end position="236"/>
    </location>
</feature>
<dbReference type="PANTHER" id="PTHR30485">
    <property type="entry name" value="NI/FE-HYDROGENASE 1 B-TYPE CYTOCHROME SUBUNIT"/>
    <property type="match status" value="1"/>
</dbReference>
<reference evidence="14 15" key="1">
    <citation type="submission" date="2019-07" db="EMBL/GenBank/DDBJ databases">
        <title>Full genome sequence of Sphingomonas sp. 4R-6-7(HKS19).</title>
        <authorList>
            <person name="Im W.-T."/>
        </authorList>
    </citation>
    <scope>NUCLEOTIDE SEQUENCE [LARGE SCALE GENOMIC DNA]</scope>
    <source>
        <strain evidence="14 15">HKS19</strain>
    </source>
</reference>
<keyword evidence="9 12" id="KW-1133">Transmembrane helix</keyword>
<evidence type="ECO:0000256" key="2">
    <source>
        <dbReference type="ARBA" id="ARBA00008622"/>
    </source>
</evidence>
<dbReference type="RefSeq" id="WP_146569172.1">
    <property type="nucleotide sequence ID" value="NZ_CP042306.1"/>
</dbReference>
<proteinExistence type="inferred from homology"/>
<keyword evidence="11 12" id="KW-0472">Membrane</keyword>
<dbReference type="Pfam" id="PF01292">
    <property type="entry name" value="Ni_hydr_CYTB"/>
    <property type="match status" value="1"/>
</dbReference>
<evidence type="ECO:0000313" key="14">
    <source>
        <dbReference type="EMBL" id="QDZ06088.1"/>
    </source>
</evidence>
<evidence type="ECO:0000256" key="5">
    <source>
        <dbReference type="ARBA" id="ARBA00022617"/>
    </source>
</evidence>
<dbReference type="AlphaFoldDB" id="A0A5B8LD45"/>
<dbReference type="GO" id="GO:0005506">
    <property type="term" value="F:iron ion binding"/>
    <property type="evidence" value="ECO:0007669"/>
    <property type="project" value="InterPro"/>
</dbReference>
<comment type="similarity">
    <text evidence="2">Belongs to the HupC/HyaC/HydC family.</text>
</comment>
<keyword evidence="7" id="KW-0479">Metal-binding</keyword>
<evidence type="ECO:0000256" key="9">
    <source>
        <dbReference type="ARBA" id="ARBA00022989"/>
    </source>
</evidence>
<keyword evidence="3" id="KW-0813">Transport</keyword>
<dbReference type="InterPro" id="IPR051542">
    <property type="entry name" value="Hydrogenase_cytochrome"/>
</dbReference>
<keyword evidence="5" id="KW-0349">Heme</keyword>
<dbReference type="InterPro" id="IPR011577">
    <property type="entry name" value="Cyt_b561_bac/Ni-Hgenase"/>
</dbReference>
<keyword evidence="15" id="KW-1185">Reference proteome</keyword>
<dbReference type="SUPFAM" id="SSF81342">
    <property type="entry name" value="Transmembrane di-heme cytochromes"/>
    <property type="match status" value="1"/>
</dbReference>
<comment type="subcellular location">
    <subcellularLocation>
        <location evidence="1">Cell membrane</location>
        <topology evidence="1">Multi-pass membrane protein</topology>
    </subcellularLocation>
</comment>
<feature type="transmembrane region" description="Helical" evidence="12">
    <location>
        <begin position="172"/>
        <end position="194"/>
    </location>
</feature>
<dbReference type="InterPro" id="IPR000516">
    <property type="entry name" value="Ni-dep_Hydgase_cyt-B"/>
</dbReference>
<dbReference type="InterPro" id="IPR016174">
    <property type="entry name" value="Di-haem_cyt_TM"/>
</dbReference>
<dbReference type="PRINTS" id="PR00161">
    <property type="entry name" value="NIHGNASECYTB"/>
</dbReference>
<dbReference type="Gene3D" id="1.20.950.20">
    <property type="entry name" value="Transmembrane di-heme cytochromes, Chain C"/>
    <property type="match status" value="1"/>
</dbReference>
<keyword evidence="8" id="KW-0249">Electron transport</keyword>
<keyword evidence="10" id="KW-0408">Iron</keyword>
<feature type="domain" description="Cytochrome b561 bacterial/Ni-hydrogenase" evidence="13">
    <location>
        <begin position="25"/>
        <end position="248"/>
    </location>
</feature>
<gene>
    <name evidence="14" type="ORF">FPZ24_00220</name>
</gene>